<gene>
    <name evidence="2" type="ORF">PP769_17100</name>
</gene>
<protein>
    <submittedName>
        <fullName evidence="2">STAS domain-containing protein</fullName>
    </submittedName>
</protein>
<dbReference type="Gene3D" id="3.30.750.24">
    <property type="entry name" value="STAS domain"/>
    <property type="match status" value="1"/>
</dbReference>
<dbReference type="EMBL" id="CP116967">
    <property type="protein sequence ID" value="WNM57666.1"/>
    <property type="molecule type" value="Genomic_DNA"/>
</dbReference>
<dbReference type="AlphaFoldDB" id="A0AA96GA07"/>
<dbReference type="PROSITE" id="PS50801">
    <property type="entry name" value="STAS"/>
    <property type="match status" value="1"/>
</dbReference>
<dbReference type="PANTHER" id="PTHR33495:SF2">
    <property type="entry name" value="ANTI-SIGMA FACTOR ANTAGONIST TM_1081-RELATED"/>
    <property type="match status" value="1"/>
</dbReference>
<accession>A0AA96GA07</accession>
<evidence type="ECO:0000313" key="2">
    <source>
        <dbReference type="EMBL" id="WNM57666.1"/>
    </source>
</evidence>
<organism evidence="2 3">
    <name type="scientific">Candidatus Nitrospira allomarina</name>
    <dbReference type="NCBI Taxonomy" id="3020900"/>
    <lineage>
        <taxon>Bacteria</taxon>
        <taxon>Pseudomonadati</taxon>
        <taxon>Nitrospirota</taxon>
        <taxon>Nitrospiria</taxon>
        <taxon>Nitrospirales</taxon>
        <taxon>Nitrospiraceae</taxon>
        <taxon>Nitrospira</taxon>
    </lineage>
</organism>
<dbReference type="CDD" id="cd07043">
    <property type="entry name" value="STAS_anti-anti-sigma_factors"/>
    <property type="match status" value="1"/>
</dbReference>
<proteinExistence type="predicted"/>
<reference evidence="2 3" key="1">
    <citation type="submission" date="2023-01" db="EMBL/GenBank/DDBJ databases">
        <title>Cultivation and genomic characterization of new, ubiquitous marine nitrite-oxidizing bacteria from the Nitrospirales.</title>
        <authorList>
            <person name="Mueller A.J."/>
            <person name="Daebeler A."/>
            <person name="Herbold C.W."/>
            <person name="Kirkegaard R.H."/>
            <person name="Daims H."/>
        </authorList>
    </citation>
    <scope>NUCLEOTIDE SEQUENCE [LARGE SCALE GENOMIC DNA]</scope>
    <source>
        <strain evidence="2 3">VA</strain>
    </source>
</reference>
<evidence type="ECO:0000313" key="3">
    <source>
        <dbReference type="Proteomes" id="UP001302719"/>
    </source>
</evidence>
<name>A0AA96GA07_9BACT</name>
<dbReference type="InterPro" id="IPR036513">
    <property type="entry name" value="STAS_dom_sf"/>
</dbReference>
<sequence length="110" mass="12094">MLVRARWENGTRILMLSGRFDKFGRVPVETALAAGEGRPCHHVVMDFSRVSSMDSAGIGRLLLLYHSLRKKGMALTVINPKPSVRALLDLAGLATIIPIMQEKPEVRSVA</sequence>
<dbReference type="Proteomes" id="UP001302719">
    <property type="component" value="Chromosome"/>
</dbReference>
<dbReference type="InterPro" id="IPR002645">
    <property type="entry name" value="STAS_dom"/>
</dbReference>
<dbReference type="SUPFAM" id="SSF52091">
    <property type="entry name" value="SpoIIaa-like"/>
    <property type="match status" value="1"/>
</dbReference>
<dbReference type="KEGG" id="nall:PP769_17100"/>
<feature type="domain" description="STAS" evidence="1">
    <location>
        <begin position="1"/>
        <end position="110"/>
    </location>
</feature>
<dbReference type="Pfam" id="PF01740">
    <property type="entry name" value="STAS"/>
    <property type="match status" value="1"/>
</dbReference>
<dbReference type="PANTHER" id="PTHR33495">
    <property type="entry name" value="ANTI-SIGMA FACTOR ANTAGONIST TM_1081-RELATED-RELATED"/>
    <property type="match status" value="1"/>
</dbReference>
<keyword evidence="3" id="KW-1185">Reference proteome</keyword>
<evidence type="ECO:0000259" key="1">
    <source>
        <dbReference type="PROSITE" id="PS50801"/>
    </source>
</evidence>
<dbReference type="GO" id="GO:0043856">
    <property type="term" value="F:anti-sigma factor antagonist activity"/>
    <property type="evidence" value="ECO:0007669"/>
    <property type="project" value="TreeGrafter"/>
</dbReference>
<dbReference type="RefSeq" id="WP_312642413.1">
    <property type="nucleotide sequence ID" value="NZ_CP116967.1"/>
</dbReference>